<evidence type="ECO:0008006" key="2">
    <source>
        <dbReference type="Google" id="ProtNLM"/>
    </source>
</evidence>
<protein>
    <recommendedName>
        <fullName evidence="2">Virion structural protein</fullName>
    </recommendedName>
</protein>
<dbReference type="InterPro" id="IPR056912">
    <property type="entry name" value="Phage_JBD30_tail_term-like"/>
</dbReference>
<proteinExistence type="predicted"/>
<evidence type="ECO:0000313" key="1">
    <source>
        <dbReference type="EMBL" id="KAB0562663.1"/>
    </source>
</evidence>
<dbReference type="RefSeq" id="WP_033940214.1">
    <property type="nucleotide sequence ID" value="NZ_CP131788.1"/>
</dbReference>
<dbReference type="Gene3D" id="3.30.2000.10">
    <property type="entry name" value="Phage tail protein-like"/>
    <property type="match status" value="1"/>
</dbReference>
<sequence length="154" mass="16623">MADGLCAPFDHNLVIERLRDQVKVLKHVGGAAELGTITQLRDFRTPAAYVLLAKETPLPKPAGHAGGATRQMATVHFAITVAVRNYRDNKGVTAADDLRPVLGDVRKALIGWTPPGLAGARDCQLVQGQVVDYDASVLIWTDLYQTQHAIGRTS</sequence>
<reference evidence="1" key="1">
    <citation type="submission" date="2019-09" db="EMBL/GenBank/DDBJ databases">
        <title>Draft genome sequences of 48 bacterial type strains from the CCUG.</title>
        <authorList>
            <person name="Tunovic T."/>
            <person name="Pineiro-Iglesias B."/>
            <person name="Unosson C."/>
            <person name="Inganas E."/>
            <person name="Ohlen M."/>
            <person name="Cardew S."/>
            <person name="Jensie-Markopoulos S."/>
            <person name="Salva-Serra F."/>
            <person name="Jaen-Luchoro D."/>
            <person name="Karlsson R."/>
            <person name="Svensson-Stadler L."/>
            <person name="Chun J."/>
            <person name="Moore E."/>
        </authorList>
    </citation>
    <scope>NUCLEOTIDE SEQUENCE</scope>
    <source>
        <strain evidence="1">CCUG 551</strain>
    </source>
</reference>
<dbReference type="Pfam" id="PF23840">
    <property type="entry name" value="Phage_tail_terminator"/>
    <property type="match status" value="1"/>
</dbReference>
<dbReference type="InterPro" id="IPR035934">
    <property type="entry name" value="Phage_tail_protein-like_sf"/>
</dbReference>
<dbReference type="AlphaFoldDB" id="A0A643EQR5"/>
<comment type="caution">
    <text evidence="1">The sequence shown here is derived from an EMBL/GenBank/DDBJ whole genome shotgun (WGS) entry which is preliminary data.</text>
</comment>
<dbReference type="EMBL" id="VZPH01000019">
    <property type="protein sequence ID" value="KAB0562663.1"/>
    <property type="molecule type" value="Genomic_DNA"/>
</dbReference>
<gene>
    <name evidence="1" type="ORF">F7R07_02565</name>
</gene>
<dbReference type="InterPro" id="IPR038042">
    <property type="entry name" value="Gp37-like"/>
</dbReference>
<dbReference type="SUPFAM" id="SSF143749">
    <property type="entry name" value="Phage tail protein-like"/>
    <property type="match status" value="1"/>
</dbReference>
<accession>A0A643EQR5</accession>
<name>A0A643EQR5_PSEAI</name>
<organism evidence="1">
    <name type="scientific">Pseudomonas aeruginosa</name>
    <dbReference type="NCBI Taxonomy" id="287"/>
    <lineage>
        <taxon>Bacteria</taxon>
        <taxon>Pseudomonadati</taxon>
        <taxon>Pseudomonadota</taxon>
        <taxon>Gammaproteobacteria</taxon>
        <taxon>Pseudomonadales</taxon>
        <taxon>Pseudomonadaceae</taxon>
        <taxon>Pseudomonas</taxon>
    </lineage>
</organism>